<keyword evidence="3" id="KW-1185">Reference proteome</keyword>
<gene>
    <name evidence="2" type="ORF">GCM10025868_26740</name>
</gene>
<comment type="caution">
    <text evidence="2">The sequence shown here is derived from an EMBL/GenBank/DDBJ whole genome shotgun (WGS) entry which is preliminary data.</text>
</comment>
<evidence type="ECO:0000313" key="3">
    <source>
        <dbReference type="Proteomes" id="UP001157017"/>
    </source>
</evidence>
<dbReference type="Proteomes" id="UP001157017">
    <property type="component" value="Unassembled WGS sequence"/>
</dbReference>
<evidence type="ECO:0000313" key="2">
    <source>
        <dbReference type="EMBL" id="GMA87424.1"/>
    </source>
</evidence>
<feature type="region of interest" description="Disordered" evidence="1">
    <location>
        <begin position="50"/>
        <end position="80"/>
    </location>
</feature>
<accession>A0ABQ6JJX1</accession>
<sequence>MEQSAPADAVPAPGARPHVFGGRRLWGLSYFDQRDNRSRAAALNASALDPAPVAWTPPTRDRQPAHSRGSAVGVPDAVADPWQSQPLGRLPFDPDAAAVVVTYFAGGRFAVYDGRGT</sequence>
<protein>
    <submittedName>
        <fullName evidence="2">Uncharacterized protein</fullName>
    </submittedName>
</protein>
<evidence type="ECO:0000256" key="1">
    <source>
        <dbReference type="SAM" id="MobiDB-lite"/>
    </source>
</evidence>
<reference evidence="3" key="1">
    <citation type="journal article" date="2019" name="Int. J. Syst. Evol. Microbiol.">
        <title>The Global Catalogue of Microorganisms (GCM) 10K type strain sequencing project: providing services to taxonomists for standard genome sequencing and annotation.</title>
        <authorList>
            <consortium name="The Broad Institute Genomics Platform"/>
            <consortium name="The Broad Institute Genome Sequencing Center for Infectious Disease"/>
            <person name="Wu L."/>
            <person name="Ma J."/>
        </authorList>
    </citation>
    <scope>NUCLEOTIDE SEQUENCE [LARGE SCALE GENOMIC DNA]</scope>
    <source>
        <strain evidence="3">NBRC 108730</strain>
    </source>
</reference>
<proteinExistence type="predicted"/>
<dbReference type="EMBL" id="BSUZ01000001">
    <property type="protein sequence ID" value="GMA87424.1"/>
    <property type="molecule type" value="Genomic_DNA"/>
</dbReference>
<organism evidence="2 3">
    <name type="scientific">Angustibacter aerolatus</name>
    <dbReference type="NCBI Taxonomy" id="1162965"/>
    <lineage>
        <taxon>Bacteria</taxon>
        <taxon>Bacillati</taxon>
        <taxon>Actinomycetota</taxon>
        <taxon>Actinomycetes</taxon>
        <taxon>Kineosporiales</taxon>
        <taxon>Kineosporiaceae</taxon>
    </lineage>
</organism>
<name>A0ABQ6JJX1_9ACTN</name>